<protein>
    <submittedName>
        <fullName evidence="2">NAD(P)H nitroreductase</fullName>
    </submittedName>
</protein>
<feature type="domain" description="Nitroreductase" evidence="1">
    <location>
        <begin position="163"/>
        <end position="282"/>
    </location>
</feature>
<organism evidence="2 3">
    <name type="scientific">Hoyosella rhizosphaerae</name>
    <dbReference type="NCBI Taxonomy" id="1755582"/>
    <lineage>
        <taxon>Bacteria</taxon>
        <taxon>Bacillati</taxon>
        <taxon>Actinomycetota</taxon>
        <taxon>Actinomycetes</taxon>
        <taxon>Mycobacteriales</taxon>
        <taxon>Hoyosellaceae</taxon>
        <taxon>Hoyosella</taxon>
    </lineage>
</organism>
<dbReference type="AlphaFoldDB" id="A0A916U4K9"/>
<dbReference type="InterPro" id="IPR050627">
    <property type="entry name" value="Nitroreductase/BluB"/>
</dbReference>
<reference evidence="2" key="2">
    <citation type="submission" date="2020-09" db="EMBL/GenBank/DDBJ databases">
        <authorList>
            <person name="Sun Q."/>
            <person name="Zhou Y."/>
        </authorList>
    </citation>
    <scope>NUCLEOTIDE SEQUENCE</scope>
    <source>
        <strain evidence="2">CGMCC 1.15478</strain>
    </source>
</reference>
<evidence type="ECO:0000259" key="1">
    <source>
        <dbReference type="Pfam" id="PF00881"/>
    </source>
</evidence>
<name>A0A916U4K9_9ACTN</name>
<comment type="caution">
    <text evidence="2">The sequence shown here is derived from an EMBL/GenBank/DDBJ whole genome shotgun (WGS) entry which is preliminary data.</text>
</comment>
<accession>A0A916U4K9</accession>
<dbReference type="NCBIfam" id="NF047509">
    <property type="entry name" value="Rv3131_FMN_oxido"/>
    <property type="match status" value="1"/>
</dbReference>
<dbReference type="GO" id="GO:0016491">
    <property type="term" value="F:oxidoreductase activity"/>
    <property type="evidence" value="ECO:0007669"/>
    <property type="project" value="InterPro"/>
</dbReference>
<evidence type="ECO:0000313" key="2">
    <source>
        <dbReference type="EMBL" id="GGC58463.1"/>
    </source>
</evidence>
<dbReference type="PANTHER" id="PTHR23026:SF123">
    <property type="entry name" value="NAD(P)H NITROREDUCTASE RV3131-RELATED"/>
    <property type="match status" value="1"/>
</dbReference>
<dbReference type="EMBL" id="BMJH01000001">
    <property type="protein sequence ID" value="GGC58463.1"/>
    <property type="molecule type" value="Genomic_DNA"/>
</dbReference>
<dbReference type="InterPro" id="IPR029479">
    <property type="entry name" value="Nitroreductase"/>
</dbReference>
<dbReference type="InterPro" id="IPR000415">
    <property type="entry name" value="Nitroreductase-like"/>
</dbReference>
<sequence>MDTLKVPEISTQRNAVDMSRAAPSVHNSQPWLWTTDGRTLTLLLDRSRTLATADPNGRQSIISCGAMVHHVQLALEAEGWDVSVSLLPGESRYRLAELHFSPGNPNTDARALMDAMANRRTDRRPYRSLGADADDTFAALAQRAGHYGCSLVVVRPDLMPLIVEASNRSAAAHRYDTNYHHEMHWWLGARTRSDGIPSSALSEKSAKGVGVGRDFHTERGTLSSETIDDHAHVLVISTDDDSVESWLRAGQALSAVLLEATARGVASCTLTHITEGDDVRSMTHRAASQSGTVRAVPQVAVRVGKPTGPQLAATPRRKLEDVFEYS</sequence>
<gene>
    <name evidence="2" type="ORF">GCM10011410_08690</name>
</gene>
<dbReference type="SUPFAM" id="SSF55469">
    <property type="entry name" value="FMN-dependent nitroreductase-like"/>
    <property type="match status" value="2"/>
</dbReference>
<dbReference type="Proteomes" id="UP000641514">
    <property type="component" value="Unassembled WGS sequence"/>
</dbReference>
<proteinExistence type="predicted"/>
<evidence type="ECO:0000313" key="3">
    <source>
        <dbReference type="Proteomes" id="UP000641514"/>
    </source>
</evidence>
<dbReference type="Gene3D" id="3.40.109.10">
    <property type="entry name" value="NADH Oxidase"/>
    <property type="match status" value="1"/>
</dbReference>
<dbReference type="RefSeq" id="WP_188670989.1">
    <property type="nucleotide sequence ID" value="NZ_BMJH01000001.1"/>
</dbReference>
<dbReference type="PANTHER" id="PTHR23026">
    <property type="entry name" value="NADPH NITROREDUCTASE"/>
    <property type="match status" value="1"/>
</dbReference>
<keyword evidence="3" id="KW-1185">Reference proteome</keyword>
<reference evidence="2" key="1">
    <citation type="journal article" date="2014" name="Int. J. Syst. Evol. Microbiol.">
        <title>Complete genome sequence of Corynebacterium casei LMG S-19264T (=DSM 44701T), isolated from a smear-ripened cheese.</title>
        <authorList>
            <consortium name="US DOE Joint Genome Institute (JGI-PGF)"/>
            <person name="Walter F."/>
            <person name="Albersmeier A."/>
            <person name="Kalinowski J."/>
            <person name="Ruckert C."/>
        </authorList>
    </citation>
    <scope>NUCLEOTIDE SEQUENCE</scope>
    <source>
        <strain evidence="2">CGMCC 1.15478</strain>
    </source>
</reference>
<dbReference type="Pfam" id="PF00881">
    <property type="entry name" value="Nitroreductase"/>
    <property type="match status" value="1"/>
</dbReference>